<feature type="repeat" description="ANK" evidence="1">
    <location>
        <begin position="200"/>
        <end position="232"/>
    </location>
</feature>
<keyword evidence="2" id="KW-1133">Transmembrane helix</keyword>
<evidence type="ECO:0000259" key="3">
    <source>
        <dbReference type="Pfam" id="PF13962"/>
    </source>
</evidence>
<dbReference type="GO" id="GO:0016020">
    <property type="term" value="C:membrane"/>
    <property type="evidence" value="ECO:0007669"/>
    <property type="project" value="TreeGrafter"/>
</dbReference>
<dbReference type="Pfam" id="PF13962">
    <property type="entry name" value="PGG"/>
    <property type="match status" value="1"/>
</dbReference>
<feature type="transmembrane region" description="Helical" evidence="2">
    <location>
        <begin position="369"/>
        <end position="388"/>
    </location>
</feature>
<name>A0AAD4XFE5_9MAGN</name>
<evidence type="ECO:0000256" key="2">
    <source>
        <dbReference type="SAM" id="Phobius"/>
    </source>
</evidence>
<dbReference type="Proteomes" id="UP001202328">
    <property type="component" value="Unassembled WGS sequence"/>
</dbReference>
<dbReference type="AlphaFoldDB" id="A0AAD4XFE5"/>
<proteinExistence type="predicted"/>
<accession>A0AAD4XFE5</accession>
<organism evidence="4 5">
    <name type="scientific">Papaver atlanticum</name>
    <dbReference type="NCBI Taxonomy" id="357466"/>
    <lineage>
        <taxon>Eukaryota</taxon>
        <taxon>Viridiplantae</taxon>
        <taxon>Streptophyta</taxon>
        <taxon>Embryophyta</taxon>
        <taxon>Tracheophyta</taxon>
        <taxon>Spermatophyta</taxon>
        <taxon>Magnoliopsida</taxon>
        <taxon>Ranunculales</taxon>
        <taxon>Papaveraceae</taxon>
        <taxon>Papaveroideae</taxon>
        <taxon>Papaver</taxon>
    </lineage>
</organism>
<keyword evidence="2" id="KW-0472">Membrane</keyword>
<dbReference type="PANTHER" id="PTHR24177:SF292">
    <property type="entry name" value="ANKYRIN REPEAT FAMILY PROTEIN-RELATED"/>
    <property type="match status" value="1"/>
</dbReference>
<dbReference type="InterPro" id="IPR036770">
    <property type="entry name" value="Ankyrin_rpt-contain_sf"/>
</dbReference>
<dbReference type="PROSITE" id="PS50088">
    <property type="entry name" value="ANK_REPEAT"/>
    <property type="match status" value="1"/>
</dbReference>
<comment type="caution">
    <text evidence="4">The sequence shown here is derived from an EMBL/GenBank/DDBJ whole genome shotgun (WGS) entry which is preliminary data.</text>
</comment>
<keyword evidence="2" id="KW-0812">Transmembrane</keyword>
<evidence type="ECO:0000313" key="4">
    <source>
        <dbReference type="EMBL" id="KAI3911942.1"/>
    </source>
</evidence>
<dbReference type="SUPFAM" id="SSF48403">
    <property type="entry name" value="Ankyrin repeat"/>
    <property type="match status" value="1"/>
</dbReference>
<dbReference type="EMBL" id="JAJJMB010009862">
    <property type="protein sequence ID" value="KAI3911942.1"/>
    <property type="molecule type" value="Genomic_DNA"/>
</dbReference>
<evidence type="ECO:0000256" key="1">
    <source>
        <dbReference type="PROSITE-ProRule" id="PRU00023"/>
    </source>
</evidence>
<sequence>MEIMEIYPNLASNKNGDGTTASHLLALSPTSFKSGTMYGEQYLGATPIVLAKKAAAIVSSLIPIENYETHKAANHITLQPDSSLKEKLTLHFRLLCKGFPVLKLLHNAKLQHTYAIQLLRKLLEKDYGQWTMSYDPPHGWDDNNKNHENRHPLSAITTRVITYKVRERPIILATKLGIIKMFKEIIKSYQESIGVCDEEAGRNLLHLAAEYRNESIVEFLMLKSAGIQLKTNWRNLDILVVGIDREGNTPLNAAAKIGKHKPWHIRGAAQWMQWECVWFEVCMLPPAMLTVKNCNEQYAHQVFTETHIDLREQGEIWLKEGSNNCMLISALIATVMFACTFTVPGGNDWTSAEQCSNTPLLKNQDFGPFFHYVSYSLFSSLISLVLFLSIHAAPFNEYDFFFQLPLSSVIAILLYSIQLLSLSWTGVLFFSELYVDIIVGFIRYLIDIIFI</sequence>
<keyword evidence="5" id="KW-1185">Reference proteome</keyword>
<dbReference type="Gene3D" id="1.25.40.20">
    <property type="entry name" value="Ankyrin repeat-containing domain"/>
    <property type="match status" value="1"/>
</dbReference>
<gene>
    <name evidence="4" type="ORF">MKW98_010886</name>
</gene>
<feature type="domain" description="PGG" evidence="3">
    <location>
        <begin position="317"/>
        <end position="422"/>
    </location>
</feature>
<protein>
    <recommendedName>
        <fullName evidence="3">PGG domain-containing protein</fullName>
    </recommendedName>
</protein>
<feature type="transmembrane region" description="Helical" evidence="2">
    <location>
        <begin position="426"/>
        <end position="446"/>
    </location>
</feature>
<dbReference type="Pfam" id="PF00023">
    <property type="entry name" value="Ank"/>
    <property type="match status" value="1"/>
</dbReference>
<dbReference type="InterPro" id="IPR026961">
    <property type="entry name" value="PGG_dom"/>
</dbReference>
<reference evidence="4" key="1">
    <citation type="submission" date="2022-04" db="EMBL/GenBank/DDBJ databases">
        <title>A functionally conserved STORR gene fusion in Papaver species that diverged 16.8 million years ago.</title>
        <authorList>
            <person name="Catania T."/>
        </authorList>
    </citation>
    <scope>NUCLEOTIDE SEQUENCE</scope>
    <source>
        <strain evidence="4">S-188037</strain>
    </source>
</reference>
<feature type="transmembrane region" description="Helical" evidence="2">
    <location>
        <begin position="400"/>
        <end position="420"/>
    </location>
</feature>
<dbReference type="InterPro" id="IPR002110">
    <property type="entry name" value="Ankyrin_rpt"/>
</dbReference>
<evidence type="ECO:0000313" key="5">
    <source>
        <dbReference type="Proteomes" id="UP001202328"/>
    </source>
</evidence>
<dbReference type="PANTHER" id="PTHR24177">
    <property type="entry name" value="CASKIN"/>
    <property type="match status" value="1"/>
</dbReference>
<keyword evidence="1" id="KW-0040">ANK repeat</keyword>